<dbReference type="EMBL" id="KN834866">
    <property type="protein sequence ID" value="KIK51326.1"/>
    <property type="molecule type" value="Genomic_DNA"/>
</dbReference>
<evidence type="ECO:0000313" key="3">
    <source>
        <dbReference type="Proteomes" id="UP000053593"/>
    </source>
</evidence>
<proteinExistence type="predicted"/>
<accession>A0A0D0BAK0</accession>
<name>A0A0D0BAK0_9AGAR</name>
<evidence type="ECO:0000256" key="1">
    <source>
        <dbReference type="SAM" id="Phobius"/>
    </source>
</evidence>
<dbReference type="HOGENOM" id="CLU_145548_0_0_1"/>
<sequence>IAYGAAILFGAIHCAAWAFAFPSAVERVSWRISSVIVTGAPLYLAFMMYLNDTNKWDLPSPWKGLLRYTIYGFGFVLSVVYILSQITLIVLPFLALRDLPTAAFENVEWTSFIPHI</sequence>
<dbReference type="OrthoDB" id="9451547at2759"/>
<gene>
    <name evidence="2" type="ORF">GYMLUDRAFT_110960</name>
</gene>
<keyword evidence="1" id="KW-1133">Transmembrane helix</keyword>
<evidence type="ECO:0000313" key="2">
    <source>
        <dbReference type="EMBL" id="KIK51326.1"/>
    </source>
</evidence>
<feature type="transmembrane region" description="Helical" evidence="1">
    <location>
        <begin position="70"/>
        <end position="96"/>
    </location>
</feature>
<organism evidence="2 3">
    <name type="scientific">Collybiopsis luxurians FD-317 M1</name>
    <dbReference type="NCBI Taxonomy" id="944289"/>
    <lineage>
        <taxon>Eukaryota</taxon>
        <taxon>Fungi</taxon>
        <taxon>Dikarya</taxon>
        <taxon>Basidiomycota</taxon>
        <taxon>Agaricomycotina</taxon>
        <taxon>Agaricomycetes</taxon>
        <taxon>Agaricomycetidae</taxon>
        <taxon>Agaricales</taxon>
        <taxon>Marasmiineae</taxon>
        <taxon>Omphalotaceae</taxon>
        <taxon>Collybiopsis</taxon>
        <taxon>Collybiopsis luxurians</taxon>
    </lineage>
</organism>
<feature type="non-terminal residue" evidence="2">
    <location>
        <position position="1"/>
    </location>
</feature>
<feature type="non-terminal residue" evidence="2">
    <location>
        <position position="116"/>
    </location>
</feature>
<protein>
    <submittedName>
        <fullName evidence="2">Uncharacterized protein</fullName>
    </submittedName>
</protein>
<keyword evidence="1" id="KW-0812">Transmembrane</keyword>
<dbReference type="Proteomes" id="UP000053593">
    <property type="component" value="Unassembled WGS sequence"/>
</dbReference>
<dbReference type="AlphaFoldDB" id="A0A0D0BAK0"/>
<keyword evidence="3" id="KW-1185">Reference proteome</keyword>
<dbReference type="PANTHER" id="PTHR35043:SF7">
    <property type="entry name" value="TRANSCRIPTION FACTOR DOMAIN-CONTAINING PROTEIN"/>
    <property type="match status" value="1"/>
</dbReference>
<feature type="transmembrane region" description="Helical" evidence="1">
    <location>
        <begin position="32"/>
        <end position="50"/>
    </location>
</feature>
<reference evidence="2 3" key="1">
    <citation type="submission" date="2014-04" db="EMBL/GenBank/DDBJ databases">
        <title>Evolutionary Origins and Diversification of the Mycorrhizal Mutualists.</title>
        <authorList>
            <consortium name="DOE Joint Genome Institute"/>
            <consortium name="Mycorrhizal Genomics Consortium"/>
            <person name="Kohler A."/>
            <person name="Kuo A."/>
            <person name="Nagy L.G."/>
            <person name="Floudas D."/>
            <person name="Copeland A."/>
            <person name="Barry K.W."/>
            <person name="Cichocki N."/>
            <person name="Veneault-Fourrey C."/>
            <person name="LaButti K."/>
            <person name="Lindquist E.A."/>
            <person name="Lipzen A."/>
            <person name="Lundell T."/>
            <person name="Morin E."/>
            <person name="Murat C."/>
            <person name="Riley R."/>
            <person name="Ohm R."/>
            <person name="Sun H."/>
            <person name="Tunlid A."/>
            <person name="Henrissat B."/>
            <person name="Grigoriev I.V."/>
            <person name="Hibbett D.S."/>
            <person name="Martin F."/>
        </authorList>
    </citation>
    <scope>NUCLEOTIDE SEQUENCE [LARGE SCALE GENOMIC DNA]</scope>
    <source>
        <strain evidence="2 3">FD-317 M1</strain>
    </source>
</reference>
<keyword evidence="1" id="KW-0472">Membrane</keyword>
<dbReference type="PANTHER" id="PTHR35043">
    <property type="entry name" value="TRANSCRIPTION FACTOR DOMAIN-CONTAINING PROTEIN"/>
    <property type="match status" value="1"/>
</dbReference>
<feature type="transmembrane region" description="Helical" evidence="1">
    <location>
        <begin position="6"/>
        <end position="25"/>
    </location>
</feature>